<protein>
    <recommendedName>
        <fullName evidence="1">N-acetyltransferase domain-containing protein</fullName>
    </recommendedName>
</protein>
<sequence length="200" mass="22724">MTIIEVNENTRLLLVRSGFSSNILDNCNNSRFLAIEEIDKKIIGVCFVGGILNSNGIEILEEFRGKGLAKKLLNEVLEECKKRHISFMVGVFKPTNVVSIKTHIKIGYVPVFAFYYNKIEGQEIVVILPLNKKGVFLMKLLGFFNTRMGNLIFAILLKMLNPLLKNLIAFSGSKMPKIEFFYAVRNFNKVQKVMSDINLN</sequence>
<dbReference type="PROSITE" id="PS51186">
    <property type="entry name" value="GNAT"/>
    <property type="match status" value="1"/>
</dbReference>
<dbReference type="SUPFAM" id="SSF55729">
    <property type="entry name" value="Acyl-CoA N-acyltransferases (Nat)"/>
    <property type="match status" value="1"/>
</dbReference>
<evidence type="ECO:0000259" key="1">
    <source>
        <dbReference type="PROSITE" id="PS51186"/>
    </source>
</evidence>
<keyword evidence="3" id="KW-1185">Reference proteome</keyword>
<organism evidence="2 3">
    <name type="scientific">Nitrosotalea sinensis</name>
    <dbReference type="NCBI Taxonomy" id="1499975"/>
    <lineage>
        <taxon>Archaea</taxon>
        <taxon>Nitrososphaerota</taxon>
        <taxon>Nitrososphaeria</taxon>
        <taxon>Nitrosotaleales</taxon>
        <taxon>Nitrosotaleaceae</taxon>
        <taxon>Nitrosotalea</taxon>
    </lineage>
</organism>
<dbReference type="CDD" id="cd04301">
    <property type="entry name" value="NAT_SF"/>
    <property type="match status" value="1"/>
</dbReference>
<dbReference type="InterPro" id="IPR000182">
    <property type="entry name" value="GNAT_dom"/>
</dbReference>
<dbReference type="InterPro" id="IPR016181">
    <property type="entry name" value="Acyl_CoA_acyltransferase"/>
</dbReference>
<dbReference type="AlphaFoldDB" id="A0A2H1EF89"/>
<name>A0A2H1EF89_9ARCH</name>
<gene>
    <name evidence="2" type="ORF">NSIN_10202</name>
</gene>
<accession>A0A2H1EF89</accession>
<evidence type="ECO:0000313" key="2">
    <source>
        <dbReference type="EMBL" id="SHO42853.1"/>
    </source>
</evidence>
<dbReference type="GO" id="GO:0016747">
    <property type="term" value="F:acyltransferase activity, transferring groups other than amino-acyl groups"/>
    <property type="evidence" value="ECO:0007669"/>
    <property type="project" value="InterPro"/>
</dbReference>
<feature type="domain" description="N-acetyltransferase" evidence="1">
    <location>
        <begin position="1"/>
        <end position="131"/>
    </location>
</feature>
<dbReference type="Gene3D" id="3.40.630.30">
    <property type="match status" value="1"/>
</dbReference>
<dbReference type="RefSeq" id="WP_101008949.1">
    <property type="nucleotide sequence ID" value="NZ_FRFC01000001.1"/>
</dbReference>
<dbReference type="EMBL" id="FRFC01000001">
    <property type="protein sequence ID" value="SHO42853.1"/>
    <property type="molecule type" value="Genomic_DNA"/>
</dbReference>
<reference evidence="3" key="1">
    <citation type="submission" date="2016-12" db="EMBL/GenBank/DDBJ databases">
        <authorList>
            <person name="Herbold C."/>
        </authorList>
    </citation>
    <scope>NUCLEOTIDE SEQUENCE [LARGE SCALE GENOMIC DNA]</scope>
</reference>
<proteinExistence type="predicted"/>
<evidence type="ECO:0000313" key="3">
    <source>
        <dbReference type="Proteomes" id="UP000232412"/>
    </source>
</evidence>
<dbReference type="Proteomes" id="UP000232412">
    <property type="component" value="Unassembled WGS sequence"/>
</dbReference>
<dbReference type="Pfam" id="PF00583">
    <property type="entry name" value="Acetyltransf_1"/>
    <property type="match status" value="1"/>
</dbReference>